<gene>
    <name evidence="5" type="ORF">SN811_22320</name>
</gene>
<feature type="domain" description="Glycosyltransferase 2-like" evidence="4">
    <location>
        <begin position="15"/>
        <end position="127"/>
    </location>
</feature>
<dbReference type="PANTHER" id="PTHR13778">
    <property type="entry name" value="GLYCOSYLTRANSFERASE 8 DOMAIN-CONTAINING PROTEIN"/>
    <property type="match status" value="1"/>
</dbReference>
<dbReference type="CDD" id="cd00761">
    <property type="entry name" value="Glyco_tranf_GTA_type"/>
    <property type="match status" value="2"/>
</dbReference>
<dbReference type="InterPro" id="IPR029044">
    <property type="entry name" value="Nucleotide-diphossugar_trans"/>
</dbReference>
<dbReference type="InterPro" id="IPR001173">
    <property type="entry name" value="Glyco_trans_2-like"/>
</dbReference>
<evidence type="ECO:0000313" key="5">
    <source>
        <dbReference type="EMBL" id="GET13732.1"/>
    </source>
</evidence>
<dbReference type="PANTHER" id="PTHR13778:SF47">
    <property type="entry name" value="LIPOPOLYSACCHARIDE 1,3-GALACTOSYLTRANSFERASE"/>
    <property type="match status" value="1"/>
</dbReference>
<dbReference type="EMBL" id="BLAP01000077">
    <property type="protein sequence ID" value="GET13732.1"/>
    <property type="molecule type" value="Genomic_DNA"/>
</dbReference>
<sequence length="719" mass="81553">MEAKISLVLLANGSQAALDRCLDSCFRQSYSEFELLVFTDETVQVAREDERLRVYETSLADPGALRVAALRRATTDYLMFLEAADFLVGTDALAIFMTRLAEQQSDLAITNLVFYKEAEFIYPFSRAKTRALTVNNYLLCARLYGSFRRLGGNLIAKDLLTRLGEQLGTLATQDLYLKLCLLAKRPVYLSDACYAYSIENGRQLPAFSWQADYHLGPAAGLVKQIQASHYQASVPKKLALAVCLDEYSAGKVDVLLYSLERNNPGGGVIYLIYEELTPQTKAWLIRLGQGFVNFKLEFIKLSLLDRHLLNKISLAGNHLPVSAYYRILLPNLLPEVDRVLYLDYDTLVVNDLTSLWQSDLEGHFLGCIRDLGVTIKNGWSNDLLGKYGENYFNSGVLLMDLALLRKYSLTSYFYQFILEATDFFVLGDQDAYNLYFKDAVKYLGVENNYVCKLFSSDLASEHRKLQEINVLHFLGTEKPWRDASNYPKEMLPAVTSYRNYRQELRAKYDLKAEQPALTVLVLVTTVLELDRCLESIYYQDYPNLELVVVDMSEAAVVLTSLQKYQAIYGDIKYYQASSTANAAELIQSWANQAKGELMTVISSKDCFNKNEPFRQMVNYLQQEQLDLIGSMHMRYLTEDGSFRGFPVSGEFEDTGSHSITDLVASYAGEYQQLSGFIFKRELLATSEPATSELELVKNLLAASQKRATWKDYAWILTVK</sequence>
<dbReference type="Pfam" id="PF13641">
    <property type="entry name" value="Glyco_tranf_2_3"/>
    <property type="match status" value="1"/>
</dbReference>
<dbReference type="InterPro" id="IPR050748">
    <property type="entry name" value="Glycosyltrans_8_dom-fam"/>
</dbReference>
<evidence type="ECO:0000259" key="4">
    <source>
        <dbReference type="Pfam" id="PF00535"/>
    </source>
</evidence>
<dbReference type="GO" id="GO:0016757">
    <property type="term" value="F:glycosyltransferase activity"/>
    <property type="evidence" value="ECO:0007669"/>
    <property type="project" value="UniProtKB-KW"/>
</dbReference>
<dbReference type="SUPFAM" id="SSF53448">
    <property type="entry name" value="Nucleotide-diphospho-sugar transferases"/>
    <property type="match status" value="3"/>
</dbReference>
<evidence type="ECO:0000256" key="1">
    <source>
        <dbReference type="ARBA" id="ARBA00022676"/>
    </source>
</evidence>
<organism evidence="5">
    <name type="scientific">Ligilactobacillus agilis</name>
    <dbReference type="NCBI Taxonomy" id="1601"/>
    <lineage>
        <taxon>Bacteria</taxon>
        <taxon>Bacillati</taxon>
        <taxon>Bacillota</taxon>
        <taxon>Bacilli</taxon>
        <taxon>Lactobacillales</taxon>
        <taxon>Lactobacillaceae</taxon>
        <taxon>Ligilactobacillus</taxon>
    </lineage>
</organism>
<dbReference type="GO" id="GO:0046872">
    <property type="term" value="F:metal ion binding"/>
    <property type="evidence" value="ECO:0007669"/>
    <property type="project" value="UniProtKB-KW"/>
</dbReference>
<accession>A0A6F9YQ19</accession>
<keyword evidence="1" id="KW-0328">Glycosyltransferase</keyword>
<name>A0A6F9YQ19_9LACO</name>
<dbReference type="AlphaFoldDB" id="A0A6F9YQ19"/>
<comment type="caution">
    <text evidence="5">The sequence shown here is derived from an EMBL/GenBank/DDBJ whole genome shotgun (WGS) entry which is preliminary data.</text>
</comment>
<dbReference type="Pfam" id="PF01501">
    <property type="entry name" value="Glyco_transf_8"/>
    <property type="match status" value="1"/>
</dbReference>
<dbReference type="RefSeq" id="WP_172578001.1">
    <property type="nucleotide sequence ID" value="NZ_BLAP01000077.1"/>
</dbReference>
<dbReference type="Gene3D" id="3.90.550.10">
    <property type="entry name" value="Spore Coat Polysaccharide Biosynthesis Protein SpsA, Chain A"/>
    <property type="match status" value="3"/>
</dbReference>
<proteinExistence type="predicted"/>
<keyword evidence="3" id="KW-0479">Metal-binding</keyword>
<evidence type="ECO:0000256" key="2">
    <source>
        <dbReference type="ARBA" id="ARBA00022679"/>
    </source>
</evidence>
<dbReference type="CDD" id="cd04194">
    <property type="entry name" value="GT8_A4GalT_like"/>
    <property type="match status" value="1"/>
</dbReference>
<dbReference type="InterPro" id="IPR002495">
    <property type="entry name" value="Glyco_trans_8"/>
</dbReference>
<keyword evidence="2" id="KW-0808">Transferase</keyword>
<protein>
    <recommendedName>
        <fullName evidence="4">Glycosyltransferase 2-like domain-containing protein</fullName>
    </recommendedName>
</protein>
<evidence type="ECO:0000256" key="3">
    <source>
        <dbReference type="ARBA" id="ARBA00022723"/>
    </source>
</evidence>
<reference evidence="5" key="1">
    <citation type="submission" date="2019-10" db="EMBL/GenBank/DDBJ databases">
        <title>Lactobacillus agilis SN811 Whole Genome Sequencing Project.</title>
        <authorList>
            <person name="Suzuki S."/>
            <person name="Endo A."/>
            <person name="Maeno S."/>
            <person name="Shiwa Y."/>
            <person name="Matsutani M."/>
            <person name="Kajikawa A."/>
        </authorList>
    </citation>
    <scope>NUCLEOTIDE SEQUENCE</scope>
    <source>
        <strain evidence="5">SN811</strain>
    </source>
</reference>
<dbReference type="Proteomes" id="UP000494160">
    <property type="component" value="Unassembled WGS sequence"/>
</dbReference>
<dbReference type="Pfam" id="PF00535">
    <property type="entry name" value="Glycos_transf_2"/>
    <property type="match status" value="1"/>
</dbReference>